<dbReference type="InterPro" id="IPR029044">
    <property type="entry name" value="Nucleotide-diphossugar_trans"/>
</dbReference>
<dbReference type="Pfam" id="PF12804">
    <property type="entry name" value="NTP_transf_3"/>
    <property type="match status" value="1"/>
</dbReference>
<organism evidence="3 4">
    <name type="scientific">Frondihabitans peucedani</name>
    <dbReference type="NCBI Taxonomy" id="598626"/>
    <lineage>
        <taxon>Bacteria</taxon>
        <taxon>Bacillati</taxon>
        <taxon>Actinomycetota</taxon>
        <taxon>Actinomycetes</taxon>
        <taxon>Micrococcales</taxon>
        <taxon>Microbacteriaceae</taxon>
        <taxon>Frondihabitans</taxon>
    </lineage>
</organism>
<dbReference type="RefSeq" id="WP_344797816.1">
    <property type="nucleotide sequence ID" value="NZ_BAABAU010000004.1"/>
</dbReference>
<name>A0ABP8E5L4_9MICO</name>
<accession>A0ABP8E5L4</accession>
<dbReference type="SUPFAM" id="SSF53448">
    <property type="entry name" value="Nucleotide-diphospho-sugar transferases"/>
    <property type="match status" value="1"/>
</dbReference>
<dbReference type="PANTHER" id="PTHR43777:SF1">
    <property type="entry name" value="MOLYBDENUM COFACTOR CYTIDYLYLTRANSFERASE"/>
    <property type="match status" value="1"/>
</dbReference>
<dbReference type="Gene3D" id="3.90.550.10">
    <property type="entry name" value="Spore Coat Polysaccharide Biosynthesis Protein SpsA, Chain A"/>
    <property type="match status" value="1"/>
</dbReference>
<evidence type="ECO:0000313" key="3">
    <source>
        <dbReference type="EMBL" id="GAA4267493.1"/>
    </source>
</evidence>
<comment type="caution">
    <text evidence="3">The sequence shown here is derived from an EMBL/GenBank/DDBJ whole genome shotgun (WGS) entry which is preliminary data.</text>
</comment>
<gene>
    <name evidence="3" type="ORF">GCM10022256_31050</name>
</gene>
<keyword evidence="4" id="KW-1185">Reference proteome</keyword>
<feature type="region of interest" description="Disordered" evidence="1">
    <location>
        <begin position="180"/>
        <end position="200"/>
    </location>
</feature>
<dbReference type="Proteomes" id="UP001501594">
    <property type="component" value="Unassembled WGS sequence"/>
</dbReference>
<dbReference type="InterPro" id="IPR025877">
    <property type="entry name" value="MobA-like_NTP_Trfase"/>
</dbReference>
<evidence type="ECO:0000313" key="4">
    <source>
        <dbReference type="Proteomes" id="UP001501594"/>
    </source>
</evidence>
<evidence type="ECO:0000259" key="2">
    <source>
        <dbReference type="Pfam" id="PF12804"/>
    </source>
</evidence>
<proteinExistence type="predicted"/>
<dbReference type="EMBL" id="BAABAU010000004">
    <property type="protein sequence ID" value="GAA4267493.1"/>
    <property type="molecule type" value="Genomic_DNA"/>
</dbReference>
<reference evidence="4" key="1">
    <citation type="journal article" date="2019" name="Int. J. Syst. Evol. Microbiol.">
        <title>The Global Catalogue of Microorganisms (GCM) 10K type strain sequencing project: providing services to taxonomists for standard genome sequencing and annotation.</title>
        <authorList>
            <consortium name="The Broad Institute Genomics Platform"/>
            <consortium name="The Broad Institute Genome Sequencing Center for Infectious Disease"/>
            <person name="Wu L."/>
            <person name="Ma J."/>
        </authorList>
    </citation>
    <scope>NUCLEOTIDE SEQUENCE [LARGE SCALE GENOMIC DNA]</scope>
    <source>
        <strain evidence="4">JCM 17442</strain>
    </source>
</reference>
<sequence length="200" mass="20150">MADAHGIVLAAGAGRRFGGPKALARDASGTPWIELAVAMLTSAGCHGVTVVLGADAERARALVPPEAGIVTAAHWQFGMSASLRAGLAAAAQTEAAAALVTLVDLPGLPVEVARRVLGREVSGRILRQAVFGGRPGHPVLLGRDHFAELVAGLEGDRGARGYLVEHGAEEVECGDLADGLDVDVPTGSTPSSAAPADDTA</sequence>
<feature type="domain" description="MobA-like NTP transferase" evidence="2">
    <location>
        <begin position="6"/>
        <end position="166"/>
    </location>
</feature>
<protein>
    <submittedName>
        <fullName evidence="3">Nucleotidyltransferase family protein</fullName>
    </submittedName>
</protein>
<evidence type="ECO:0000256" key="1">
    <source>
        <dbReference type="SAM" id="MobiDB-lite"/>
    </source>
</evidence>
<dbReference type="CDD" id="cd04182">
    <property type="entry name" value="GT_2_like_f"/>
    <property type="match status" value="1"/>
</dbReference>
<dbReference type="PANTHER" id="PTHR43777">
    <property type="entry name" value="MOLYBDENUM COFACTOR CYTIDYLYLTRANSFERASE"/>
    <property type="match status" value="1"/>
</dbReference>